<feature type="compositionally biased region" description="Basic residues" evidence="1">
    <location>
        <begin position="669"/>
        <end position="682"/>
    </location>
</feature>
<reference evidence="3 4" key="1">
    <citation type="journal article" date="2020" name="Fungal Divers.">
        <title>Resolving the Mortierellaceae phylogeny through synthesis of multi-gene phylogenetics and phylogenomics.</title>
        <authorList>
            <person name="Vandepol N."/>
            <person name="Liber J."/>
            <person name="Desiro A."/>
            <person name="Na H."/>
            <person name="Kennedy M."/>
            <person name="Barry K."/>
            <person name="Grigoriev I.V."/>
            <person name="Miller A.N."/>
            <person name="O'Donnell K."/>
            <person name="Stajich J.E."/>
            <person name="Bonito G."/>
        </authorList>
    </citation>
    <scope>NUCLEOTIDE SEQUENCE [LARGE SCALE GENOMIC DNA]</scope>
    <source>
        <strain evidence="3 4">AD045</strain>
    </source>
</reference>
<protein>
    <recommendedName>
        <fullName evidence="2">F-box domain-containing protein</fullName>
    </recommendedName>
</protein>
<feature type="region of interest" description="Disordered" evidence="1">
    <location>
        <begin position="669"/>
        <end position="711"/>
    </location>
</feature>
<feature type="compositionally biased region" description="Acidic residues" evidence="1">
    <location>
        <begin position="698"/>
        <end position="709"/>
    </location>
</feature>
<evidence type="ECO:0000313" key="4">
    <source>
        <dbReference type="Proteomes" id="UP001194696"/>
    </source>
</evidence>
<dbReference type="InterPro" id="IPR001810">
    <property type="entry name" value="F-box_dom"/>
</dbReference>
<proteinExistence type="predicted"/>
<evidence type="ECO:0000313" key="3">
    <source>
        <dbReference type="EMBL" id="KAG0287671.1"/>
    </source>
</evidence>
<comment type="caution">
    <text evidence="3">The sequence shown here is derived from an EMBL/GenBank/DDBJ whole genome shotgun (WGS) entry which is preliminary data.</text>
</comment>
<dbReference type="SUPFAM" id="SSF81383">
    <property type="entry name" value="F-box domain"/>
    <property type="match status" value="1"/>
</dbReference>
<dbReference type="InterPro" id="IPR036047">
    <property type="entry name" value="F-box-like_dom_sf"/>
</dbReference>
<dbReference type="CDD" id="cd09917">
    <property type="entry name" value="F-box_SF"/>
    <property type="match status" value="1"/>
</dbReference>
<dbReference type="Gene3D" id="1.20.1280.50">
    <property type="match status" value="1"/>
</dbReference>
<name>A0ABQ7K0I1_9FUNG</name>
<dbReference type="PROSITE" id="PS50181">
    <property type="entry name" value="FBOX"/>
    <property type="match status" value="1"/>
</dbReference>
<sequence length="756" mass="86624">MPSQDEYHQIYSRDSEIYANCIYDSEDHTYSELEDDYDDDYNICFVPSLPHKYNPKRNIAPFKPNFLLRKRVETKVIQPLLDSPVLPELPPEVFELICTHLNQTTLRRSVNRVCKSWHEISNRFLNRTGIWKPVEGACELILQQLPLISTLELWFNKDPEFPTITIRIEDQTKEWNQFVCAITGSTPSNGDAQTDNTNADGNNSHSINSSVNAPSNLLRTIRHMKLQGYELNYSDTLSSLRGHLQFIETLTIMTAYRVFPIPLFAILADFPALKSFNVTLPAGVSGDVIHGDEQDIDDEPLPVDGPPKMYPEQYRLQRFSVSGASTTLRVLKRLIVTCPDLRLFNLESILITMSNVEEDHSEEGQAIQEVEEHIATQALIDLAAKHCPDLESYSFHRRDHGTDEIQLGNVARAFPDQWSYSMIFPNDTFDTLAIRDLLSKLTVLKIQTSRYSVNSDVLNRVLCLAPNLVHLDGLKADFSTSSLWKPPAPAEPKRIFATAGDRKRYERKEQRRARAQHQAYTRHGSRASAAANDTPAIDPSTPVTWSFYKLKTLKLNLIQGDSTVDFTDYISRNRLFRNLVTFNLLIPSLEVGQQKTFDDMPRSRYRSKDDPPLEPTRFPNELLALRGLQCLEECILRTFSVPGMVVTKNFWFMRRKIDSHTVSFLTAKRKRMSRKMKRRRRMDNKSSLKMNTTAGGDNLDEDDDDEEEATSSKSKRLFSKAGLLLSARKSSLSFSNFCNMLMHNSYEKFKEFYIAA</sequence>
<feature type="domain" description="F-box" evidence="2">
    <location>
        <begin position="83"/>
        <end position="134"/>
    </location>
</feature>
<gene>
    <name evidence="3" type="ORF">BGZ96_008438</name>
</gene>
<dbReference type="Pfam" id="PF12937">
    <property type="entry name" value="F-box-like"/>
    <property type="match status" value="1"/>
</dbReference>
<accession>A0ABQ7K0I1</accession>
<feature type="compositionally biased region" description="Polar residues" evidence="1">
    <location>
        <begin position="685"/>
        <end position="695"/>
    </location>
</feature>
<evidence type="ECO:0000259" key="2">
    <source>
        <dbReference type="PROSITE" id="PS50181"/>
    </source>
</evidence>
<organism evidence="3 4">
    <name type="scientific">Linnemannia gamsii</name>
    <dbReference type="NCBI Taxonomy" id="64522"/>
    <lineage>
        <taxon>Eukaryota</taxon>
        <taxon>Fungi</taxon>
        <taxon>Fungi incertae sedis</taxon>
        <taxon>Mucoromycota</taxon>
        <taxon>Mortierellomycotina</taxon>
        <taxon>Mortierellomycetes</taxon>
        <taxon>Mortierellales</taxon>
        <taxon>Mortierellaceae</taxon>
        <taxon>Linnemannia</taxon>
    </lineage>
</organism>
<feature type="region of interest" description="Disordered" evidence="1">
    <location>
        <begin position="516"/>
        <end position="535"/>
    </location>
</feature>
<feature type="region of interest" description="Disordered" evidence="1">
    <location>
        <begin position="186"/>
        <end position="209"/>
    </location>
</feature>
<dbReference type="Proteomes" id="UP001194696">
    <property type="component" value="Unassembled WGS sequence"/>
</dbReference>
<evidence type="ECO:0000256" key="1">
    <source>
        <dbReference type="SAM" id="MobiDB-lite"/>
    </source>
</evidence>
<keyword evidence="4" id="KW-1185">Reference proteome</keyword>
<dbReference type="EMBL" id="JAAAIM010000470">
    <property type="protein sequence ID" value="KAG0287671.1"/>
    <property type="molecule type" value="Genomic_DNA"/>
</dbReference>